<evidence type="ECO:0000313" key="6">
    <source>
        <dbReference type="EMBL" id="MCY1720746.1"/>
    </source>
</evidence>
<dbReference type="InterPro" id="IPR027417">
    <property type="entry name" value="P-loop_NTPase"/>
</dbReference>
<dbReference type="CDD" id="cd03235">
    <property type="entry name" value="ABC_Metallic_Cations"/>
    <property type="match status" value="1"/>
</dbReference>
<evidence type="ECO:0000256" key="4">
    <source>
        <dbReference type="ARBA" id="ARBA00022840"/>
    </source>
</evidence>
<dbReference type="SUPFAM" id="SSF52540">
    <property type="entry name" value="P-loop containing nucleoside triphosphate hydrolases"/>
    <property type="match status" value="1"/>
</dbReference>
<dbReference type="InterPro" id="IPR050153">
    <property type="entry name" value="Metal_Ion_Import_ABC"/>
</dbReference>
<name>A0A9X3F8H9_9BACT</name>
<proteinExistence type="inferred from homology"/>
<evidence type="ECO:0000256" key="1">
    <source>
        <dbReference type="ARBA" id="ARBA00005417"/>
    </source>
</evidence>
<feature type="domain" description="ABC transporter" evidence="5">
    <location>
        <begin position="5"/>
        <end position="233"/>
    </location>
</feature>
<evidence type="ECO:0000259" key="5">
    <source>
        <dbReference type="PROSITE" id="PS50893"/>
    </source>
</evidence>
<evidence type="ECO:0000313" key="7">
    <source>
        <dbReference type="Proteomes" id="UP001145087"/>
    </source>
</evidence>
<evidence type="ECO:0000256" key="2">
    <source>
        <dbReference type="ARBA" id="ARBA00022448"/>
    </source>
</evidence>
<comment type="similarity">
    <text evidence="1">Belongs to the ABC transporter superfamily.</text>
</comment>
<dbReference type="GO" id="GO:0016887">
    <property type="term" value="F:ATP hydrolysis activity"/>
    <property type="evidence" value="ECO:0007669"/>
    <property type="project" value="InterPro"/>
</dbReference>
<keyword evidence="7" id="KW-1185">Reference proteome</keyword>
<dbReference type="PROSITE" id="PS00211">
    <property type="entry name" value="ABC_TRANSPORTER_1"/>
    <property type="match status" value="1"/>
</dbReference>
<dbReference type="Pfam" id="PF00005">
    <property type="entry name" value="ABC_tran"/>
    <property type="match status" value="1"/>
</dbReference>
<organism evidence="6 7">
    <name type="scientific">Draconibacterium aestuarii</name>
    <dbReference type="NCBI Taxonomy" id="2998507"/>
    <lineage>
        <taxon>Bacteria</taxon>
        <taxon>Pseudomonadati</taxon>
        <taxon>Bacteroidota</taxon>
        <taxon>Bacteroidia</taxon>
        <taxon>Marinilabiliales</taxon>
        <taxon>Prolixibacteraceae</taxon>
        <taxon>Draconibacterium</taxon>
    </lineage>
</organism>
<dbReference type="EMBL" id="JAPOHD010000020">
    <property type="protein sequence ID" value="MCY1720746.1"/>
    <property type="molecule type" value="Genomic_DNA"/>
</dbReference>
<dbReference type="PANTHER" id="PTHR42734:SF17">
    <property type="entry name" value="METAL TRANSPORT SYSTEM ATP-BINDING PROTEIN TM_0124-RELATED"/>
    <property type="match status" value="1"/>
</dbReference>
<dbReference type="InterPro" id="IPR017871">
    <property type="entry name" value="ABC_transporter-like_CS"/>
</dbReference>
<sequence>MEPLLKIENLTVGYDKVPVLQHVNLEIFDRDFLGVIGPNGGGKTTLLKAILGLLKPEEGQVLFRHDLRGRKKPIGYLPQVRHIDRKFPITVFDVVLSGSIMENTKRAKTEAKGRVDDLLREMGVADIRNKAIGELSGGQMQRVFLCRALLSDPKLLILDEPDTFVDNRFEGELYEKLRHLNEKIAIVLVSHDIGTISSHVKTIACVNNNLHYHPSNVISQEQLNGYNCPIQIISHGEIPHTILKHHQH</sequence>
<gene>
    <name evidence="6" type="ORF">OU798_10350</name>
</gene>
<dbReference type="AlphaFoldDB" id="A0A9X3F8H9"/>
<evidence type="ECO:0000256" key="3">
    <source>
        <dbReference type="ARBA" id="ARBA00022741"/>
    </source>
</evidence>
<keyword evidence="4 6" id="KW-0067">ATP-binding</keyword>
<dbReference type="PANTHER" id="PTHR42734">
    <property type="entry name" value="METAL TRANSPORT SYSTEM ATP-BINDING PROTEIN TM_0124-RELATED"/>
    <property type="match status" value="1"/>
</dbReference>
<protein>
    <submittedName>
        <fullName evidence="6">ABC transporter ATP-binding protein</fullName>
    </submittedName>
</protein>
<dbReference type="RefSeq" id="WP_343333079.1">
    <property type="nucleotide sequence ID" value="NZ_JAPOHD010000020.1"/>
</dbReference>
<keyword evidence="2" id="KW-0813">Transport</keyword>
<dbReference type="Gene3D" id="3.40.50.300">
    <property type="entry name" value="P-loop containing nucleotide triphosphate hydrolases"/>
    <property type="match status" value="1"/>
</dbReference>
<comment type="caution">
    <text evidence="6">The sequence shown here is derived from an EMBL/GenBank/DDBJ whole genome shotgun (WGS) entry which is preliminary data.</text>
</comment>
<dbReference type="SMART" id="SM00382">
    <property type="entry name" value="AAA"/>
    <property type="match status" value="1"/>
</dbReference>
<dbReference type="InterPro" id="IPR003439">
    <property type="entry name" value="ABC_transporter-like_ATP-bd"/>
</dbReference>
<dbReference type="Proteomes" id="UP001145087">
    <property type="component" value="Unassembled WGS sequence"/>
</dbReference>
<dbReference type="InterPro" id="IPR003593">
    <property type="entry name" value="AAA+_ATPase"/>
</dbReference>
<dbReference type="PROSITE" id="PS50893">
    <property type="entry name" value="ABC_TRANSPORTER_2"/>
    <property type="match status" value="1"/>
</dbReference>
<reference evidence="6" key="1">
    <citation type="submission" date="2022-11" db="EMBL/GenBank/DDBJ databases">
        <title>Marilongibacter aestuarii gen. nov., sp. nov., isolated from tidal flat sediment.</title>
        <authorList>
            <person name="Jiayan W."/>
        </authorList>
    </citation>
    <scope>NUCLEOTIDE SEQUENCE</scope>
    <source>
        <strain evidence="6">Z1-6</strain>
    </source>
</reference>
<keyword evidence="3" id="KW-0547">Nucleotide-binding</keyword>
<accession>A0A9X3F8H9</accession>
<dbReference type="GO" id="GO:0005524">
    <property type="term" value="F:ATP binding"/>
    <property type="evidence" value="ECO:0007669"/>
    <property type="project" value="UniProtKB-KW"/>
</dbReference>